<dbReference type="PANTHER" id="PTHR45527">
    <property type="entry name" value="NONRIBOSOMAL PEPTIDE SYNTHETASE"/>
    <property type="match status" value="1"/>
</dbReference>
<name>A0A171DNN2_9ACTN</name>
<evidence type="ECO:0000259" key="2">
    <source>
        <dbReference type="SMART" id="SM00923"/>
    </source>
</evidence>
<sequence>MATGPPHRYFQVLVNHRAQYGIWPLDDAVPGGWSPIGFVSTREECLVQVAELWRDMRPAGKPDEDGGGAAGWTGRVAAAAAARPGAVALSGGARLTYGELLEGARRLAGRLIALGIGAEDRVALYLPLGAAALTALLGIALTGAAYLPIDSLDDAGWRDLVIADGGVRAVVTDRADTLVHVDAHVLTWPDDTGTDTGTGIAALDAGADAGAVITAGDEVVGAAATTVAAATMAGPAATGRSAAPVRGPRVLPSDAACVLYHPAERGSRGVVLEHRQLDALLGEVLPVRPGDRVAVSGRLSSEFVNADLLRVLHGGAEAVLPPDAAGATDTAGDTGGTGYTGGTGDVRARPPAPTCSSRFYGSLETGVVCAGRRALPAGPGPARTLIGPPFAGCRLYALDDDLRPLAVGGTGSLYVGGPVVARGYLDDPAATVDRFLPDPFAADGSRMFATGHRVRLLEEGVPERLDG</sequence>
<dbReference type="InterPro" id="IPR005153">
    <property type="entry name" value="MbtH-like_dom"/>
</dbReference>
<dbReference type="SUPFAM" id="SSF56801">
    <property type="entry name" value="Acetyl-CoA synthetase-like"/>
    <property type="match status" value="1"/>
</dbReference>
<dbReference type="GO" id="GO:0043041">
    <property type="term" value="P:amino acid activation for nonribosomal peptide biosynthetic process"/>
    <property type="evidence" value="ECO:0007669"/>
    <property type="project" value="TreeGrafter"/>
</dbReference>
<dbReference type="GO" id="GO:0005737">
    <property type="term" value="C:cytoplasm"/>
    <property type="evidence" value="ECO:0007669"/>
    <property type="project" value="TreeGrafter"/>
</dbReference>
<dbReference type="InterPro" id="IPR042099">
    <property type="entry name" value="ANL_N_sf"/>
</dbReference>
<reference evidence="4" key="2">
    <citation type="submission" date="2016-04" db="EMBL/GenBank/DDBJ databases">
        <title>Planomonospora sphaerica JCM9374 whole genome shotgun sequence.</title>
        <authorList>
            <person name="Suzuki T."/>
            <person name="Dohra H."/>
            <person name="Kodani S."/>
        </authorList>
    </citation>
    <scope>NUCLEOTIDE SEQUENCE [LARGE SCALE GENOMIC DNA]</scope>
    <source>
        <strain evidence="4">JCM 9374</strain>
    </source>
</reference>
<organism evidence="3 4">
    <name type="scientific">Planomonospora sphaerica</name>
    <dbReference type="NCBI Taxonomy" id="161355"/>
    <lineage>
        <taxon>Bacteria</taxon>
        <taxon>Bacillati</taxon>
        <taxon>Actinomycetota</taxon>
        <taxon>Actinomycetes</taxon>
        <taxon>Streptosporangiales</taxon>
        <taxon>Streptosporangiaceae</taxon>
        <taxon>Planomonospora</taxon>
    </lineage>
</organism>
<dbReference type="PANTHER" id="PTHR45527:SF1">
    <property type="entry name" value="FATTY ACID SYNTHASE"/>
    <property type="match status" value="1"/>
</dbReference>
<proteinExistence type="predicted"/>
<reference evidence="3 4" key="1">
    <citation type="journal article" date="2016" name="Genome Announc.">
        <title>Draft Genome Sequence of Planomonospora sphaerica JCM9374, a Rare Actinomycete.</title>
        <authorList>
            <person name="Dohra H."/>
            <person name="Suzuki T."/>
            <person name="Inoue Y."/>
            <person name="Kodani S."/>
        </authorList>
    </citation>
    <scope>NUCLEOTIDE SEQUENCE [LARGE SCALE GENOMIC DNA]</scope>
    <source>
        <strain evidence="3 4">JCM 9374</strain>
    </source>
</reference>
<evidence type="ECO:0000313" key="3">
    <source>
        <dbReference type="EMBL" id="GAT70668.1"/>
    </source>
</evidence>
<dbReference type="RefSeq" id="WP_084008974.1">
    <property type="nucleotide sequence ID" value="NZ_BDCX01000018.1"/>
</dbReference>
<dbReference type="SUPFAM" id="SSF160582">
    <property type="entry name" value="MbtH-like"/>
    <property type="match status" value="1"/>
</dbReference>
<feature type="region of interest" description="Disordered" evidence="1">
    <location>
        <begin position="322"/>
        <end position="353"/>
    </location>
</feature>
<feature type="domain" description="MbtH-like" evidence="2">
    <location>
        <begin position="1"/>
        <end position="51"/>
    </location>
</feature>
<dbReference type="SMART" id="SM00923">
    <property type="entry name" value="MbtH"/>
    <property type="match status" value="1"/>
</dbReference>
<dbReference type="GO" id="GO:0044550">
    <property type="term" value="P:secondary metabolite biosynthetic process"/>
    <property type="evidence" value="ECO:0007669"/>
    <property type="project" value="TreeGrafter"/>
</dbReference>
<dbReference type="Gene3D" id="3.40.50.12780">
    <property type="entry name" value="N-terminal domain of ligase-like"/>
    <property type="match status" value="2"/>
</dbReference>
<dbReference type="Proteomes" id="UP000077701">
    <property type="component" value="Unassembled WGS sequence"/>
</dbReference>
<evidence type="ECO:0000313" key="4">
    <source>
        <dbReference type="Proteomes" id="UP000077701"/>
    </source>
</evidence>
<dbReference type="Pfam" id="PF03621">
    <property type="entry name" value="MbtH"/>
    <property type="match status" value="1"/>
</dbReference>
<comment type="caution">
    <text evidence="3">The sequence shown here is derived from an EMBL/GenBank/DDBJ whole genome shotgun (WGS) entry which is preliminary data.</text>
</comment>
<dbReference type="EMBL" id="BDCX01000018">
    <property type="protein sequence ID" value="GAT70668.1"/>
    <property type="molecule type" value="Genomic_DNA"/>
</dbReference>
<feature type="compositionally biased region" description="Low complexity" evidence="1">
    <location>
        <begin position="323"/>
        <end position="332"/>
    </location>
</feature>
<dbReference type="InterPro" id="IPR038020">
    <property type="entry name" value="MbtH-like_sf"/>
</dbReference>
<dbReference type="STRING" id="161355.PS9374_06354"/>
<accession>A0A171DNN2</accession>
<dbReference type="Pfam" id="PF00501">
    <property type="entry name" value="AMP-binding"/>
    <property type="match status" value="2"/>
</dbReference>
<keyword evidence="4" id="KW-1185">Reference proteome</keyword>
<evidence type="ECO:0000256" key="1">
    <source>
        <dbReference type="SAM" id="MobiDB-lite"/>
    </source>
</evidence>
<dbReference type="GO" id="GO:0031177">
    <property type="term" value="F:phosphopantetheine binding"/>
    <property type="evidence" value="ECO:0007669"/>
    <property type="project" value="TreeGrafter"/>
</dbReference>
<dbReference type="InterPro" id="IPR000873">
    <property type="entry name" value="AMP-dep_synth/lig_dom"/>
</dbReference>
<dbReference type="OrthoDB" id="2472181at2"/>
<protein>
    <submittedName>
        <fullName evidence="3">Thioester reductase</fullName>
    </submittedName>
</protein>
<gene>
    <name evidence="3" type="ORF">PS9374_06354</name>
</gene>
<dbReference type="AlphaFoldDB" id="A0A171DNN2"/>
<feature type="compositionally biased region" description="Gly residues" evidence="1">
    <location>
        <begin position="333"/>
        <end position="344"/>
    </location>
</feature>
<dbReference type="Gene3D" id="3.90.820.10">
    <property type="entry name" value="Structural Genomics, Unknown Function 30-nov-00 1gh9 Mol_id"/>
    <property type="match status" value="1"/>
</dbReference>